<proteinExistence type="predicted"/>
<dbReference type="InParanoid" id="L0HFR9"/>
<gene>
    <name evidence="1" type="ordered locus">Metfor_2590</name>
</gene>
<keyword evidence="2" id="KW-1185">Reference proteome</keyword>
<dbReference type="RefSeq" id="WP_015286544.1">
    <property type="nucleotide sequence ID" value="NC_019943.1"/>
</dbReference>
<organism evidence="1 2">
    <name type="scientific">Methanoregula formicica (strain DSM 22288 / NBRC 105244 / SMSP)</name>
    <dbReference type="NCBI Taxonomy" id="593750"/>
    <lineage>
        <taxon>Archaea</taxon>
        <taxon>Methanobacteriati</taxon>
        <taxon>Methanobacteriota</taxon>
        <taxon>Stenosarchaea group</taxon>
        <taxon>Methanomicrobia</taxon>
        <taxon>Methanomicrobiales</taxon>
        <taxon>Methanoregulaceae</taxon>
        <taxon>Methanoregula</taxon>
    </lineage>
</organism>
<dbReference type="GeneID" id="14309982"/>
<dbReference type="HOGENOM" id="CLU_978633_0_0_2"/>
<name>L0HFR9_METFS</name>
<dbReference type="OrthoDB" id="52943at2157"/>
<protein>
    <submittedName>
        <fullName evidence="1">Uncharacterized protein</fullName>
    </submittedName>
</protein>
<accession>L0HFR9</accession>
<dbReference type="Proteomes" id="UP000010824">
    <property type="component" value="Chromosome"/>
</dbReference>
<evidence type="ECO:0000313" key="2">
    <source>
        <dbReference type="Proteomes" id="UP000010824"/>
    </source>
</evidence>
<reference evidence="1 2" key="2">
    <citation type="journal article" date="2014" name="Genome Announc.">
        <title>Complete Genome Sequence of Methanoregula formicica SMSPT, a Mesophilic Hydrogenotrophic Methanogen Isolated from a Methanogenic Upflow Anaerobic Sludge Blanket Reactor.</title>
        <authorList>
            <person name="Yamamoto K."/>
            <person name="Tamaki H."/>
            <person name="Cadillo-Quiroz H."/>
            <person name="Imachi H."/>
            <person name="Kyrpides N."/>
            <person name="Woyke T."/>
            <person name="Goodwin L."/>
            <person name="Zinder S.H."/>
            <person name="Kamagata Y."/>
            <person name="Liu W.T."/>
        </authorList>
    </citation>
    <scope>NUCLEOTIDE SEQUENCE [LARGE SCALE GENOMIC DNA]</scope>
    <source>
        <strain evidence="2">DSM 22288 / NBRC 105244 / SMSP</strain>
    </source>
</reference>
<evidence type="ECO:0000313" key="1">
    <source>
        <dbReference type="EMBL" id="AGB03582.1"/>
    </source>
</evidence>
<dbReference type="EMBL" id="CP003167">
    <property type="protein sequence ID" value="AGB03582.1"/>
    <property type="molecule type" value="Genomic_DNA"/>
</dbReference>
<dbReference type="KEGG" id="mfo:Metfor_2590"/>
<dbReference type="eggNOG" id="arCOG04973">
    <property type="taxonomic scope" value="Archaea"/>
</dbReference>
<dbReference type="Pfam" id="PF24830">
    <property type="entry name" value="DUF7714"/>
    <property type="match status" value="1"/>
</dbReference>
<reference evidence="2" key="1">
    <citation type="submission" date="2011-12" db="EMBL/GenBank/DDBJ databases">
        <title>Complete sequence of Methanoregula formicicum SMSP.</title>
        <authorList>
            <person name="Lucas S."/>
            <person name="Han J."/>
            <person name="Lapidus A."/>
            <person name="Cheng J.-F."/>
            <person name="Goodwin L."/>
            <person name="Pitluck S."/>
            <person name="Peters L."/>
            <person name="Ovchinnikova G."/>
            <person name="Teshima H."/>
            <person name="Detter J.C."/>
            <person name="Han C."/>
            <person name="Tapia R."/>
            <person name="Land M."/>
            <person name="Hauser L."/>
            <person name="Kyrpides N."/>
            <person name="Ivanova N."/>
            <person name="Pagani I."/>
            <person name="Imachi H."/>
            <person name="Tamaki H."/>
            <person name="Sekiguchi Y."/>
            <person name="Kamagata Y."/>
            <person name="Cadillo-Quiroz H."/>
            <person name="Zinder S."/>
            <person name="Liu W.-T."/>
            <person name="Woyke T."/>
        </authorList>
    </citation>
    <scope>NUCLEOTIDE SEQUENCE [LARGE SCALE GENOMIC DNA]</scope>
    <source>
        <strain evidence="2">DSM 22288 / NBRC 105244 / SMSP</strain>
    </source>
</reference>
<sequence length="266" mass="29642">MIFPEHCKYVGHASAKPCGDRVYFLSRYLLHETANGTEVLEVTPDPQGKGMMREIVATRVLATADQVYRFPDRVQLHDRTSLIRLALDSGYRCTVFTGVDEHTTFVLDPDLSGLLEIHVYDISPPRPNLSMCLRELEATGLFGDLSVRFCHHVRDIREIGAEVYPCRAAGFDRTLDEDPVSGGEHIAGCQTGLQLCSECYGKTITLENICPLSQVQEEPFIARCCRAEREGPDTWNGKSGYVVHWGANPATVARAVNNLVTEWKGK</sequence>
<dbReference type="STRING" id="593750.Metfor_2590"/>
<dbReference type="AlphaFoldDB" id="L0HFR9"/>
<dbReference type="InterPro" id="IPR056131">
    <property type="entry name" value="DUF7714"/>
</dbReference>